<dbReference type="Proteomes" id="UP001141552">
    <property type="component" value="Unassembled WGS sequence"/>
</dbReference>
<comment type="caution">
    <text evidence="2">The sequence shown here is derived from an EMBL/GenBank/DDBJ whole genome shotgun (WGS) entry which is preliminary data.</text>
</comment>
<reference evidence="2" key="2">
    <citation type="journal article" date="2023" name="Plants (Basel)">
        <title>Annotation of the Turnera subulata (Passifloraceae) Draft Genome Reveals the S-Locus Evolved after the Divergence of Turneroideae from Passifloroideae in a Stepwise Manner.</title>
        <authorList>
            <person name="Henning P.M."/>
            <person name="Roalson E.H."/>
            <person name="Mir W."/>
            <person name="McCubbin A.G."/>
            <person name="Shore J.S."/>
        </authorList>
    </citation>
    <scope>NUCLEOTIDE SEQUENCE</scope>
    <source>
        <strain evidence="2">F60SS</strain>
    </source>
</reference>
<evidence type="ECO:0000256" key="1">
    <source>
        <dbReference type="SAM" id="Phobius"/>
    </source>
</evidence>
<dbReference type="EMBL" id="JAKUCV010001845">
    <property type="protein sequence ID" value="KAJ4844860.1"/>
    <property type="molecule type" value="Genomic_DNA"/>
</dbReference>
<accession>A0A9Q0JL90</accession>
<evidence type="ECO:0000313" key="3">
    <source>
        <dbReference type="Proteomes" id="UP001141552"/>
    </source>
</evidence>
<keyword evidence="3" id="KW-1185">Reference proteome</keyword>
<reference evidence="2" key="1">
    <citation type="submission" date="2022-02" db="EMBL/GenBank/DDBJ databases">
        <authorList>
            <person name="Henning P.M."/>
            <person name="McCubbin A.G."/>
            <person name="Shore J.S."/>
        </authorList>
    </citation>
    <scope>NUCLEOTIDE SEQUENCE</scope>
    <source>
        <strain evidence="2">F60SS</strain>
        <tissue evidence="2">Leaves</tissue>
    </source>
</reference>
<proteinExistence type="predicted"/>
<protein>
    <submittedName>
        <fullName evidence="2">Uncharacterized protein</fullName>
    </submittedName>
</protein>
<keyword evidence="1" id="KW-0472">Membrane</keyword>
<sequence length="124" mass="13645">MARSPTGSHRTGSTFRRGCLELDPRVINGGDETRGVDRSWCLGFVWFGLIADLNRSVMLGSLYVLWVVRCWFVNRYLIKSSKQLVSLVVMAVLVVAANLAYSAVGIREIDNNPGGVSDGSDDHQ</sequence>
<evidence type="ECO:0000313" key="2">
    <source>
        <dbReference type="EMBL" id="KAJ4844860.1"/>
    </source>
</evidence>
<dbReference type="AlphaFoldDB" id="A0A9Q0JL90"/>
<feature type="non-terminal residue" evidence="2">
    <location>
        <position position="1"/>
    </location>
</feature>
<feature type="transmembrane region" description="Helical" evidence="1">
    <location>
        <begin position="84"/>
        <end position="104"/>
    </location>
</feature>
<gene>
    <name evidence="2" type="ORF">Tsubulata_040096</name>
</gene>
<keyword evidence="1" id="KW-1133">Transmembrane helix</keyword>
<keyword evidence="1" id="KW-0812">Transmembrane</keyword>
<organism evidence="2 3">
    <name type="scientific">Turnera subulata</name>
    <dbReference type="NCBI Taxonomy" id="218843"/>
    <lineage>
        <taxon>Eukaryota</taxon>
        <taxon>Viridiplantae</taxon>
        <taxon>Streptophyta</taxon>
        <taxon>Embryophyta</taxon>
        <taxon>Tracheophyta</taxon>
        <taxon>Spermatophyta</taxon>
        <taxon>Magnoliopsida</taxon>
        <taxon>eudicotyledons</taxon>
        <taxon>Gunneridae</taxon>
        <taxon>Pentapetalae</taxon>
        <taxon>rosids</taxon>
        <taxon>fabids</taxon>
        <taxon>Malpighiales</taxon>
        <taxon>Passifloraceae</taxon>
        <taxon>Turnera</taxon>
    </lineage>
</organism>
<name>A0A9Q0JL90_9ROSI</name>